<dbReference type="CDD" id="cd02440">
    <property type="entry name" value="AdoMet_MTases"/>
    <property type="match status" value="1"/>
</dbReference>
<dbReference type="SUPFAM" id="SSF53335">
    <property type="entry name" value="S-adenosyl-L-methionine-dependent methyltransferases"/>
    <property type="match status" value="1"/>
</dbReference>
<evidence type="ECO:0000313" key="3">
    <source>
        <dbReference type="Proteomes" id="UP000256599"/>
    </source>
</evidence>
<reference evidence="2 3" key="1">
    <citation type="submission" date="2018-04" db="EMBL/GenBank/DDBJ databases">
        <title>Novel Campyloabacter and Helicobacter Species and Strains.</title>
        <authorList>
            <person name="Mannion A.J."/>
            <person name="Shen Z."/>
            <person name="Fox J.G."/>
        </authorList>
    </citation>
    <scope>NUCLEOTIDE SEQUENCE [LARGE SCALE GENOMIC DNA]</scope>
    <source>
        <strain evidence="2 3">MIT 98-6070</strain>
    </source>
</reference>
<dbReference type="Proteomes" id="UP000256599">
    <property type="component" value="Unassembled WGS sequence"/>
</dbReference>
<feature type="domain" description="Methyltransferase type 11" evidence="1">
    <location>
        <begin position="57"/>
        <end position="151"/>
    </location>
</feature>
<keyword evidence="2" id="KW-0489">Methyltransferase</keyword>
<dbReference type="RefSeq" id="WP_104700483.1">
    <property type="nucleotide sequence ID" value="NZ_FZPP01000034.1"/>
</dbReference>
<dbReference type="InterPro" id="IPR029063">
    <property type="entry name" value="SAM-dependent_MTases_sf"/>
</dbReference>
<dbReference type="GO" id="GO:0032259">
    <property type="term" value="P:methylation"/>
    <property type="evidence" value="ECO:0007669"/>
    <property type="project" value="UniProtKB-KW"/>
</dbReference>
<dbReference type="EMBL" id="NXLR01000020">
    <property type="protein sequence ID" value="RDU59049.1"/>
    <property type="molecule type" value="Genomic_DNA"/>
</dbReference>
<dbReference type="GO" id="GO:0008757">
    <property type="term" value="F:S-adenosylmethionine-dependent methyltransferase activity"/>
    <property type="evidence" value="ECO:0007669"/>
    <property type="project" value="InterPro"/>
</dbReference>
<name>A0A3D8I1N8_9HELI</name>
<dbReference type="InterPro" id="IPR013216">
    <property type="entry name" value="Methyltransf_11"/>
</dbReference>
<dbReference type="Gene3D" id="3.40.50.150">
    <property type="entry name" value="Vaccinia Virus protein VP39"/>
    <property type="match status" value="1"/>
</dbReference>
<accession>A0A3D8I1N8</accession>
<evidence type="ECO:0000313" key="2">
    <source>
        <dbReference type="EMBL" id="RDU59049.1"/>
    </source>
</evidence>
<protein>
    <submittedName>
        <fullName evidence="2">Class I SAM-dependent methyltransferase</fullName>
    </submittedName>
</protein>
<dbReference type="Pfam" id="PF08241">
    <property type="entry name" value="Methyltransf_11"/>
    <property type="match status" value="1"/>
</dbReference>
<organism evidence="2 3">
    <name type="scientific">Helicobacter marmotae</name>
    <dbReference type="NCBI Taxonomy" id="152490"/>
    <lineage>
        <taxon>Bacteria</taxon>
        <taxon>Pseudomonadati</taxon>
        <taxon>Campylobacterota</taxon>
        <taxon>Epsilonproteobacteria</taxon>
        <taxon>Campylobacterales</taxon>
        <taxon>Helicobacteraceae</taxon>
        <taxon>Helicobacter</taxon>
    </lineage>
</organism>
<evidence type="ECO:0000259" key="1">
    <source>
        <dbReference type="Pfam" id="PF08241"/>
    </source>
</evidence>
<gene>
    <name evidence="2" type="ORF">CQA63_08275</name>
</gene>
<dbReference type="OrthoDB" id="9804312at2"/>
<keyword evidence="3" id="KW-1185">Reference proteome</keyword>
<comment type="caution">
    <text evidence="2">The sequence shown here is derived from an EMBL/GenBank/DDBJ whole genome shotgun (WGS) entry which is preliminary data.</text>
</comment>
<keyword evidence="2" id="KW-0808">Transferase</keyword>
<proteinExistence type="predicted"/>
<dbReference type="AlphaFoldDB" id="A0A3D8I1N8"/>
<sequence>MNKSAYWETYIKYWQKRVKEANVCGDGALDKMPDDAIMERYIYWLNSHLNTPKGAVLDYGCGFGRAYPYFETLGVKYYGCDIANACIQATLTSYPQIPKQRVKKLKANECIPFRDNTFSGVFCYGVFDACNQALTLSEILRVLKIGGVALITGKNDTYLESDEMAMVAEIGARNNNHPNFFTNTQALLYILQSRNITILESRFFLWRKDNATDTFTTTLPPKFYTYALLIQKAEDSILGAFESFSDSYSQNFKALH</sequence>